<dbReference type="InterPro" id="IPR047215">
    <property type="entry name" value="Galactose_mutarotase-like"/>
</dbReference>
<dbReference type="GO" id="GO:0016853">
    <property type="term" value="F:isomerase activity"/>
    <property type="evidence" value="ECO:0007669"/>
    <property type="project" value="UniProtKB-KW"/>
</dbReference>
<evidence type="ECO:0000313" key="5">
    <source>
        <dbReference type="Proteomes" id="UP001596186"/>
    </source>
</evidence>
<keyword evidence="2 4" id="KW-0413">Isomerase</keyword>
<reference evidence="5" key="1">
    <citation type="journal article" date="2019" name="Int. J. Syst. Evol. Microbiol.">
        <title>The Global Catalogue of Microorganisms (GCM) 10K type strain sequencing project: providing services to taxonomists for standard genome sequencing and annotation.</title>
        <authorList>
            <consortium name="The Broad Institute Genomics Platform"/>
            <consortium name="The Broad Institute Genome Sequencing Center for Infectious Disease"/>
            <person name="Wu L."/>
            <person name="Ma J."/>
        </authorList>
    </citation>
    <scope>NUCLEOTIDE SEQUENCE [LARGE SCALE GENOMIC DNA]</scope>
    <source>
        <strain evidence="5">CCM 8895</strain>
    </source>
</reference>
<dbReference type="EMBL" id="JBHSSN010000002">
    <property type="protein sequence ID" value="MFC6322421.1"/>
    <property type="molecule type" value="Genomic_DNA"/>
</dbReference>
<keyword evidence="5" id="KW-1185">Reference proteome</keyword>
<dbReference type="Pfam" id="PF01263">
    <property type="entry name" value="Aldose_epim"/>
    <property type="match status" value="1"/>
</dbReference>
<keyword evidence="3" id="KW-0119">Carbohydrate metabolism</keyword>
<dbReference type="SUPFAM" id="SSF74650">
    <property type="entry name" value="Galactose mutarotase-like"/>
    <property type="match status" value="1"/>
</dbReference>
<dbReference type="PANTHER" id="PTHR10091:SF0">
    <property type="entry name" value="GALACTOSE MUTAROTASE"/>
    <property type="match status" value="1"/>
</dbReference>
<accession>A0ABW1US03</accession>
<protein>
    <submittedName>
        <fullName evidence="4">Aldose epimerase family protein</fullName>
        <ecNumber evidence="4">5.1.3.-</ecNumber>
    </submittedName>
</protein>
<evidence type="ECO:0000256" key="2">
    <source>
        <dbReference type="ARBA" id="ARBA00023235"/>
    </source>
</evidence>
<dbReference type="InterPro" id="IPR008183">
    <property type="entry name" value="Aldose_1/G6P_1-epimerase"/>
</dbReference>
<dbReference type="EC" id="5.1.3.-" evidence="4"/>
<comment type="caution">
    <text evidence="4">The sequence shown here is derived from an EMBL/GenBank/DDBJ whole genome shotgun (WGS) entry which is preliminary data.</text>
</comment>
<dbReference type="InterPro" id="IPR011013">
    <property type="entry name" value="Gal_mutarotase_sf_dom"/>
</dbReference>
<dbReference type="Gene3D" id="2.70.98.10">
    <property type="match status" value="1"/>
</dbReference>
<gene>
    <name evidence="4" type="ORF">ACFP1F_01395</name>
</gene>
<dbReference type="InterPro" id="IPR014718">
    <property type="entry name" value="GH-type_carb-bd"/>
</dbReference>
<dbReference type="PANTHER" id="PTHR10091">
    <property type="entry name" value="ALDOSE-1-EPIMERASE"/>
    <property type="match status" value="1"/>
</dbReference>
<evidence type="ECO:0000256" key="1">
    <source>
        <dbReference type="ARBA" id="ARBA00006206"/>
    </source>
</evidence>
<name>A0ABW1US03_9LACO</name>
<sequence length="331" mass="36986">MKITKEQFGTYQNGPVYLYKIENKHKTQLNVLSYAATWQDFKVVENGITHSLISHFDNLDDYIKTPYQVGKTVGRVAGRIGHASFKLDDKNYHLPANDGSNLIHGGDNGFQSVNFSGSVIKDEVILSHKFLSADDNFPGDLELKITYSLSEENEVKISYTATSTAKTLFNPTCHVYFNVTDNEDVFGQDVKINSNSILEVDSNKVPTGKILPVTKGYEFKEFKTIAKALDDLKSDNGKLEFDDTFVTDGNSVATIKSNKRAVDFSSDRNGLVIFTANPNDPKKADKREYNSLAMEMQTLPDAINHVGFGNIVLPANESVTYTNSYKYRQIN</sequence>
<comment type="similarity">
    <text evidence="1">Belongs to the aldose epimerase family.</text>
</comment>
<proteinExistence type="inferred from homology"/>
<organism evidence="4 5">
    <name type="scientific">Companilactobacillus baiquanensis</name>
    <dbReference type="NCBI Taxonomy" id="2486005"/>
    <lineage>
        <taxon>Bacteria</taxon>
        <taxon>Bacillati</taxon>
        <taxon>Bacillota</taxon>
        <taxon>Bacilli</taxon>
        <taxon>Lactobacillales</taxon>
        <taxon>Lactobacillaceae</taxon>
        <taxon>Companilactobacillus</taxon>
    </lineage>
</organism>
<evidence type="ECO:0000313" key="4">
    <source>
        <dbReference type="EMBL" id="MFC6322421.1"/>
    </source>
</evidence>
<evidence type="ECO:0000256" key="3">
    <source>
        <dbReference type="ARBA" id="ARBA00023277"/>
    </source>
</evidence>
<dbReference type="RefSeq" id="WP_125591877.1">
    <property type="nucleotide sequence ID" value="NZ_JBHSSN010000002.1"/>
</dbReference>
<dbReference type="Proteomes" id="UP001596186">
    <property type="component" value="Unassembled WGS sequence"/>
</dbReference>
<dbReference type="CDD" id="cd09019">
    <property type="entry name" value="galactose_mutarotase_like"/>
    <property type="match status" value="1"/>
</dbReference>